<proteinExistence type="predicted"/>
<dbReference type="RefSeq" id="WP_065230286.1">
    <property type="nucleotide sequence ID" value="NZ_CAAAHY010000007.1"/>
</dbReference>
<feature type="signal peptide" evidence="1">
    <location>
        <begin position="1"/>
        <end position="18"/>
    </location>
</feature>
<sequence length="73" mass="8328">MKKFLLMAFWALTFPVAANDPPESAIVDQKYDQERCVKDLMNRCQEDCKAVNDPDCISRCQENAKNECLQAGE</sequence>
<gene>
    <name evidence="2" type="ORF">Lery_1917</name>
</gene>
<comment type="caution">
    <text evidence="2">The sequence shown here is derived from an EMBL/GenBank/DDBJ whole genome shotgun (WGS) entry which is preliminary data.</text>
</comment>
<dbReference type="EMBL" id="LNYA01000030">
    <property type="protein sequence ID" value="KTC96125.1"/>
    <property type="molecule type" value="Genomic_DNA"/>
</dbReference>
<keyword evidence="3" id="KW-1185">Reference proteome</keyword>
<dbReference type="Proteomes" id="UP000054773">
    <property type="component" value="Unassembled WGS sequence"/>
</dbReference>
<organism evidence="2 3">
    <name type="scientific">Legionella erythra</name>
    <dbReference type="NCBI Taxonomy" id="448"/>
    <lineage>
        <taxon>Bacteria</taxon>
        <taxon>Pseudomonadati</taxon>
        <taxon>Pseudomonadota</taxon>
        <taxon>Gammaproteobacteria</taxon>
        <taxon>Legionellales</taxon>
        <taxon>Legionellaceae</taxon>
        <taxon>Legionella</taxon>
    </lineage>
</organism>
<accession>A0A0W0TKY3</accession>
<dbReference type="OrthoDB" id="5638924at2"/>
<dbReference type="PATRIC" id="fig|448.7.peg.2008"/>
<name>A0A0W0TKY3_LEGER</name>
<dbReference type="AlphaFoldDB" id="A0A0W0TKY3"/>
<keyword evidence="1" id="KW-0732">Signal</keyword>
<evidence type="ECO:0000256" key="1">
    <source>
        <dbReference type="SAM" id="SignalP"/>
    </source>
</evidence>
<reference evidence="2 3" key="1">
    <citation type="submission" date="2015-11" db="EMBL/GenBank/DDBJ databases">
        <title>Genomic analysis of 38 Legionella species identifies large and diverse effector repertoires.</title>
        <authorList>
            <person name="Burstein D."/>
            <person name="Amaro F."/>
            <person name="Zusman T."/>
            <person name="Lifshitz Z."/>
            <person name="Cohen O."/>
            <person name="Gilbert J.A."/>
            <person name="Pupko T."/>
            <person name="Shuman H.A."/>
            <person name="Segal G."/>
        </authorList>
    </citation>
    <scope>NUCLEOTIDE SEQUENCE [LARGE SCALE GENOMIC DNA]</scope>
    <source>
        <strain evidence="2 3">SE-32A-C8</strain>
    </source>
</reference>
<feature type="chain" id="PRO_5006913136" evidence="1">
    <location>
        <begin position="19"/>
        <end position="73"/>
    </location>
</feature>
<protein>
    <submittedName>
        <fullName evidence="2">Uncharacterized protein</fullName>
    </submittedName>
</protein>
<evidence type="ECO:0000313" key="3">
    <source>
        <dbReference type="Proteomes" id="UP000054773"/>
    </source>
</evidence>
<evidence type="ECO:0000313" key="2">
    <source>
        <dbReference type="EMBL" id="KTC96125.1"/>
    </source>
</evidence>